<protein>
    <submittedName>
        <fullName evidence="4">Por secretion system C-terminal sorting domain-containing protein</fullName>
    </submittedName>
</protein>
<dbReference type="Pfam" id="PF18962">
    <property type="entry name" value="Por_Secre_tail"/>
    <property type="match status" value="1"/>
</dbReference>
<keyword evidence="1 2" id="KW-0732">Signal</keyword>
<dbReference type="NCBIfam" id="TIGR04183">
    <property type="entry name" value="Por_Secre_tail"/>
    <property type="match status" value="1"/>
</dbReference>
<proteinExistence type="predicted"/>
<dbReference type="InterPro" id="IPR026444">
    <property type="entry name" value="Secre_tail"/>
</dbReference>
<evidence type="ECO:0000313" key="5">
    <source>
        <dbReference type="Proteomes" id="UP000184364"/>
    </source>
</evidence>
<dbReference type="OrthoDB" id="9813840at2"/>
<evidence type="ECO:0000259" key="3">
    <source>
        <dbReference type="Pfam" id="PF18962"/>
    </source>
</evidence>
<evidence type="ECO:0000256" key="2">
    <source>
        <dbReference type="SAM" id="SignalP"/>
    </source>
</evidence>
<name>A0A1M7D9D6_9FLAO</name>
<dbReference type="STRING" id="1302687.SAMN05444267_102437"/>
<accession>A0A1M7D9D6</accession>
<dbReference type="InterPro" id="IPR005046">
    <property type="entry name" value="DUF285"/>
</dbReference>
<sequence length="508" mass="56957">MIKKLLTFLLLVIICQATKAQNEFITIWKPTITIIPVTVNAPYQTNNNQIWFPGIGNNYKIVWEEVGYPQHTETMNNVTAVNQVLIDFGTPLNPNPAEATYRVKVSNGNGQFKQMKFNSPNQIAGNIIVTWFTHGSVDKLEVIEQWGNIQWTSMYSAFSSCSKLQLTATDLPDLSNVQDMSYMFRLARNLTGNASIGDWNTSGVNNMRGLFSGAQAFNQPLDKWDTGNVTDMSAMFSQASVFNHSINSWNTSNVTNMSDMFAFALVFNQPLNNWNTSKVTNMAAMFHFITNFNQPINNWDTSKVTSMSHMLHGCTAFNQPLDHWDTSNLTDANIMLNLATSFNQSLETWNLPSLTTAMLMLTESGIDCTNYSQTLKGWANNTNTADNINLGPLAPFTYSIDVANERNILLSKGWTIGGDLMGECRVLGSLETKLKNQPFIYPNPATDFIYVKNSKDVKSYIISDLSGRIIMKDSLSKDDINIQALTSGNYILQIIAKDKIHTFKFIKK</sequence>
<dbReference type="EMBL" id="FRAV01000024">
    <property type="protein sequence ID" value="SHL76028.1"/>
    <property type="molecule type" value="Genomic_DNA"/>
</dbReference>
<feature type="domain" description="Secretion system C-terminal sorting" evidence="3">
    <location>
        <begin position="440"/>
        <end position="505"/>
    </location>
</feature>
<dbReference type="Proteomes" id="UP000184364">
    <property type="component" value="Unassembled WGS sequence"/>
</dbReference>
<reference evidence="5" key="1">
    <citation type="submission" date="2016-11" db="EMBL/GenBank/DDBJ databases">
        <authorList>
            <person name="Varghese N."/>
            <person name="Submissions S."/>
        </authorList>
    </citation>
    <scope>NUCLEOTIDE SEQUENCE [LARGE SCALE GENOMIC DNA]</scope>
    <source>
        <strain evidence="5">DSM 26899</strain>
    </source>
</reference>
<evidence type="ECO:0000313" key="4">
    <source>
        <dbReference type="EMBL" id="SHL76028.1"/>
    </source>
</evidence>
<keyword evidence="5" id="KW-1185">Reference proteome</keyword>
<dbReference type="NCBIfam" id="TIGR02167">
    <property type="entry name" value="Liste_lipo_26"/>
    <property type="match status" value="3"/>
</dbReference>
<organism evidence="4 5">
    <name type="scientific">Chryseobacterium polytrichastri</name>
    <dbReference type="NCBI Taxonomy" id="1302687"/>
    <lineage>
        <taxon>Bacteria</taxon>
        <taxon>Pseudomonadati</taxon>
        <taxon>Bacteroidota</taxon>
        <taxon>Flavobacteriia</taxon>
        <taxon>Flavobacteriales</taxon>
        <taxon>Weeksellaceae</taxon>
        <taxon>Chryseobacterium group</taxon>
        <taxon>Chryseobacterium</taxon>
    </lineage>
</organism>
<feature type="chain" id="PRO_5012432502" evidence="2">
    <location>
        <begin position="21"/>
        <end position="508"/>
    </location>
</feature>
<dbReference type="RefSeq" id="WP_073294229.1">
    <property type="nucleotide sequence ID" value="NZ_FRAV01000024.1"/>
</dbReference>
<gene>
    <name evidence="4" type="ORF">SAMN05444267_102437</name>
</gene>
<dbReference type="AlphaFoldDB" id="A0A1M7D9D6"/>
<dbReference type="Pfam" id="PF03382">
    <property type="entry name" value="DUF285"/>
    <property type="match status" value="1"/>
</dbReference>
<feature type="signal peptide" evidence="2">
    <location>
        <begin position="1"/>
        <end position="20"/>
    </location>
</feature>
<dbReference type="InterPro" id="IPR011889">
    <property type="entry name" value="Liste_lipo_26"/>
</dbReference>
<evidence type="ECO:0000256" key="1">
    <source>
        <dbReference type="ARBA" id="ARBA00022729"/>
    </source>
</evidence>